<dbReference type="STRING" id="225849.swp_3560"/>
<evidence type="ECO:0000313" key="2">
    <source>
        <dbReference type="EMBL" id="ACJ30252.1"/>
    </source>
</evidence>
<feature type="signal peptide" evidence="1">
    <location>
        <begin position="1"/>
        <end position="21"/>
    </location>
</feature>
<proteinExistence type="predicted"/>
<gene>
    <name evidence="2" type="ordered locus">swp_3560</name>
</gene>
<dbReference type="InterPro" id="IPR037107">
    <property type="entry name" value="Put_OMP_sf"/>
</dbReference>
<dbReference type="AlphaFoldDB" id="B8CQC2"/>
<protein>
    <recommendedName>
        <fullName evidence="4">Outer membrane protein</fullName>
    </recommendedName>
</protein>
<organism evidence="2 3">
    <name type="scientific">Shewanella piezotolerans (strain WP3 / JCM 13877)</name>
    <dbReference type="NCBI Taxonomy" id="225849"/>
    <lineage>
        <taxon>Bacteria</taxon>
        <taxon>Pseudomonadati</taxon>
        <taxon>Pseudomonadota</taxon>
        <taxon>Gammaproteobacteria</taxon>
        <taxon>Alteromonadales</taxon>
        <taxon>Shewanellaceae</taxon>
        <taxon>Shewanella</taxon>
    </lineage>
</organism>
<keyword evidence="3" id="KW-1185">Reference proteome</keyword>
<dbReference type="InterPro" id="IPR018707">
    <property type="entry name" value="LpxR"/>
</dbReference>
<evidence type="ECO:0000313" key="3">
    <source>
        <dbReference type="Proteomes" id="UP000000753"/>
    </source>
</evidence>
<dbReference type="KEGG" id="swp:swp_3560"/>
<name>B8CQC2_SHEPW</name>
<dbReference type="HOGENOM" id="CLU_055418_1_0_6"/>
<dbReference type="eggNOG" id="COG3528">
    <property type="taxonomic scope" value="Bacteria"/>
</dbReference>
<feature type="chain" id="PRO_5002870162" description="Outer membrane protein" evidence="1">
    <location>
        <begin position="22"/>
        <end position="341"/>
    </location>
</feature>
<accession>B8CQC2</accession>
<evidence type="ECO:0000256" key="1">
    <source>
        <dbReference type="SAM" id="SignalP"/>
    </source>
</evidence>
<dbReference type="Gene3D" id="2.40.128.140">
    <property type="entry name" value="Outer membrane protein"/>
    <property type="match status" value="1"/>
</dbReference>
<reference evidence="2 3" key="1">
    <citation type="journal article" date="2008" name="PLoS ONE">
        <title>Environmental adaptation: genomic analysis of the piezotolerant and psychrotolerant deep-sea iron reducing bacterium Shewanella piezotolerans WP3.</title>
        <authorList>
            <person name="Wang F."/>
            <person name="Wang J."/>
            <person name="Jian H."/>
            <person name="Zhang B."/>
            <person name="Li S."/>
            <person name="Wang F."/>
            <person name="Zeng X."/>
            <person name="Gao L."/>
            <person name="Bartlett D.H."/>
            <person name="Yu J."/>
            <person name="Hu S."/>
            <person name="Xiao X."/>
        </authorList>
    </citation>
    <scope>NUCLEOTIDE SEQUENCE [LARGE SCALE GENOMIC DNA]</scope>
    <source>
        <strain evidence="3">WP3 / JCM 13877</strain>
    </source>
</reference>
<dbReference type="OrthoDB" id="9776275at2"/>
<evidence type="ECO:0008006" key="4">
    <source>
        <dbReference type="Google" id="ProtNLM"/>
    </source>
</evidence>
<dbReference type="RefSeq" id="WP_020913599.1">
    <property type="nucleotide sequence ID" value="NC_011566.1"/>
</dbReference>
<keyword evidence="1" id="KW-0732">Signal</keyword>
<sequence length="341" mass="37633">MQKHILLLNICGLVLFGHAAASETEFKPSHWGQFIFENDAFGVLEPTDDGYSNGVGYAWGDSVVQGFDDIDMPAWIRAASDWSYINQGNEGQYSISYAILQGMYTPSDLDTEQLLTDDRPYAGVLLWQAKLRQYDDNVATSLALNLGVVGPASLAQQTQGVIHAIIDARDPQGWDNQLENEAVFRIESEYLHRFGQLALTDNVATDVSFYSQAGLGNLRSDAGFGLTFRIGSGLNETYASINPTASHSANPYAYMSDKGFNWMLFFSAYGGYVLNDITLDGNTFKDSHSVELINEQGQLSMGFAMRWGSWGILFSTLRGSDHFEGQISDTNYGAASISYHY</sequence>
<dbReference type="Pfam" id="PF09982">
    <property type="entry name" value="LpxR"/>
    <property type="match status" value="1"/>
</dbReference>
<dbReference type="Proteomes" id="UP000000753">
    <property type="component" value="Chromosome"/>
</dbReference>
<dbReference type="EMBL" id="CP000472">
    <property type="protein sequence ID" value="ACJ30252.1"/>
    <property type="molecule type" value="Genomic_DNA"/>
</dbReference>